<dbReference type="Proteomes" id="UP000225062">
    <property type="component" value="Unassembled WGS sequence"/>
</dbReference>
<dbReference type="InterPro" id="IPR021976">
    <property type="entry name" value="Amidase_C"/>
</dbReference>
<dbReference type="EMBL" id="NUUI01000009">
    <property type="protein sequence ID" value="PHG23118.1"/>
    <property type="molecule type" value="Genomic_DNA"/>
</dbReference>
<reference evidence="3 7" key="4">
    <citation type="submission" date="2017-09" db="EMBL/GenBank/DDBJ databases">
        <title>Large-scale bioinformatics analysis of Bacillus genomes uncovers conserved roles of natural products in bacterial physiology.</title>
        <authorList>
            <consortium name="Agbiome Team Llc"/>
            <person name="Bleich R.M."/>
            <person name="Grubbs K.J."/>
            <person name="Santa Maria K.C."/>
            <person name="Allen S.E."/>
            <person name="Farag S."/>
            <person name="Shank E.A."/>
            <person name="Bowers A."/>
        </authorList>
    </citation>
    <scope>NUCLEOTIDE SEQUENCE [LARGE SCALE GENOMIC DNA]</scope>
    <source>
        <strain evidence="3 7">AFS032503</strain>
    </source>
</reference>
<sequence>MEGNVKLLGDDGMLGMEFKERTICVYNTEDDVMGALTSLKMTANFILQSDGLTYFISEPTSDAQLKGMTDYLDRKGCWYEVK</sequence>
<evidence type="ECO:0000259" key="1">
    <source>
        <dbReference type="Pfam" id="PF12123"/>
    </source>
</evidence>
<dbReference type="Proteomes" id="UP000183507">
    <property type="component" value="Unassembled WGS sequence"/>
</dbReference>
<organism evidence="4 5">
    <name type="scientific">Bacillus wiedmannii</name>
    <dbReference type="NCBI Taxonomy" id="1890302"/>
    <lineage>
        <taxon>Bacteria</taxon>
        <taxon>Bacillati</taxon>
        <taxon>Bacillota</taxon>
        <taxon>Bacilli</taxon>
        <taxon>Bacillales</taxon>
        <taxon>Bacillaceae</taxon>
        <taxon>Bacillus</taxon>
        <taxon>Bacillus cereus group</taxon>
    </lineage>
</organism>
<gene>
    <name evidence="2" type="ORF">CN694_15530</name>
    <name evidence="3" type="ORF">COI74_05730</name>
    <name evidence="4" type="ORF">SAMN04487767_103509</name>
</gene>
<evidence type="ECO:0000313" key="2">
    <source>
        <dbReference type="EMBL" id="PEK24579.1"/>
    </source>
</evidence>
<dbReference type="AlphaFoldDB" id="A0A2B6M4B2"/>
<dbReference type="Gene3D" id="3.30.70.2030">
    <property type="match status" value="1"/>
</dbReference>
<evidence type="ECO:0000313" key="4">
    <source>
        <dbReference type="EMBL" id="SDC91752.1"/>
    </source>
</evidence>
<accession>A0A1D3P000</accession>
<dbReference type="EMBL" id="NUFG01000009">
    <property type="protein sequence ID" value="PEK24579.1"/>
    <property type="molecule type" value="Genomic_DNA"/>
</dbReference>
<dbReference type="Proteomes" id="UP000220435">
    <property type="component" value="Unassembled WGS sequence"/>
</dbReference>
<proteinExistence type="predicted"/>
<feature type="domain" description="N-acetylmuramoyl-l-alanine amidase C-terminal" evidence="1">
    <location>
        <begin position="38"/>
        <end position="81"/>
    </location>
</feature>
<reference evidence="5" key="2">
    <citation type="submission" date="2016-10" db="EMBL/GenBank/DDBJ databases">
        <authorList>
            <person name="Varghese N."/>
        </authorList>
    </citation>
    <scope>NUCLEOTIDE SEQUENCE [LARGE SCALE GENOMIC DNA]</scope>
    <source>
        <strain evidence="5">KPR-7A</strain>
    </source>
</reference>
<name>A0A2B6M4B2_9BACI</name>
<dbReference type="Pfam" id="PF12123">
    <property type="entry name" value="CBD_PlyG"/>
    <property type="match status" value="1"/>
</dbReference>
<evidence type="ECO:0000313" key="3">
    <source>
        <dbReference type="EMBL" id="PHG23118.1"/>
    </source>
</evidence>
<protein>
    <submittedName>
        <fullName evidence="4">N-acetylmuramoyl-l-alanine amidase</fullName>
    </submittedName>
</protein>
<reference evidence="2 6" key="3">
    <citation type="submission" date="2017-09" db="EMBL/GenBank/DDBJ databases">
        <title>Large-scale bioinformatics analysis of Bacillus genomes uncovers conserved roles of natural products in bacterial physiology.</title>
        <authorList>
            <consortium name="Agbiome Team Llc"/>
            <person name="Bleich R.M."/>
            <person name="Kirk G.J."/>
            <person name="Santa Maria K.C."/>
            <person name="Allen S.E."/>
            <person name="Farag S."/>
            <person name="Shank E.A."/>
            <person name="Bowers A."/>
        </authorList>
    </citation>
    <scope>NUCLEOTIDE SEQUENCE [LARGE SCALE GENOMIC DNA]</scope>
    <source>
        <strain evidence="2 6">AFS000414</strain>
    </source>
</reference>
<evidence type="ECO:0000313" key="5">
    <source>
        <dbReference type="Proteomes" id="UP000183507"/>
    </source>
</evidence>
<dbReference type="EMBL" id="FMZR01000003">
    <property type="protein sequence ID" value="SDC91752.1"/>
    <property type="molecule type" value="Genomic_DNA"/>
</dbReference>
<evidence type="ECO:0000313" key="6">
    <source>
        <dbReference type="Proteomes" id="UP000220435"/>
    </source>
</evidence>
<reference evidence="4" key="1">
    <citation type="submission" date="2016-10" db="EMBL/GenBank/DDBJ databases">
        <authorList>
            <person name="de Groot N.N."/>
        </authorList>
    </citation>
    <scope>NUCLEOTIDE SEQUENCE [LARGE SCALE GENOMIC DNA]</scope>
    <source>
        <strain evidence="4">KPR-7A</strain>
    </source>
</reference>
<accession>A0A2B6M4B2</accession>
<evidence type="ECO:0000313" key="7">
    <source>
        <dbReference type="Proteomes" id="UP000225062"/>
    </source>
</evidence>